<proteinExistence type="predicted"/>
<keyword evidence="5 6" id="KW-0472">Membrane</keyword>
<dbReference type="Proteomes" id="UP000470082">
    <property type="component" value="Unassembled WGS sequence"/>
</dbReference>
<evidence type="ECO:0000256" key="6">
    <source>
        <dbReference type="SAM" id="Phobius"/>
    </source>
</evidence>
<sequence length="509" mass="55864">MEKSRSMWASRATFILAAVGSAVGLGNAWRFPGLVAKHGGGAFLLVYLVAMFAIGIPLLMMELSVARKFHKGAGESLRGINKKCEFVGWAATANAFVIVTYYAIVFAWVLMMFFFSYKFINMTGDSLAASNLFANITQTTWDVTGYTIPIPVLVSAALAWILIYYCIRNGASSVGKVVKYTVMMPVILLLIMAIKGCMMPGAIEGIQKLFIPDMSAFQDPSLWVDAIGQVFYSLSIMMSIMFAYGSYLSEDSNIATDATLIALCDAAVSLLSGIVMFSTMGGVGMLDSISASGVATAFIIYPQAIVNLTNSGIFNAIFGAIFYLMLVTLAIDSAFSIVEGVSASISDKFKLNPKKTTQRICMIAAVISLLYTTRAGLAWLDIVDAWTNQINLIVIGVMECIAIGWCFDLKKVLKQLNRNTKNYKVPYWWFGLAVKFIAPVSLTLLFIWNMYDLFFVKGGHYGYALWAEIAAGWIVSALVFISGIFIKIAVNIRKKKGFVENEIVWKEDE</sequence>
<evidence type="ECO:0000256" key="4">
    <source>
        <dbReference type="ARBA" id="ARBA00022989"/>
    </source>
</evidence>
<dbReference type="PROSITE" id="PS50267">
    <property type="entry name" value="NA_NEUROTRAN_SYMP_3"/>
    <property type="match status" value="1"/>
</dbReference>
<dbReference type="GO" id="GO:0035725">
    <property type="term" value="P:sodium ion transmembrane transport"/>
    <property type="evidence" value="ECO:0007669"/>
    <property type="project" value="TreeGrafter"/>
</dbReference>
<evidence type="ECO:0000313" key="7">
    <source>
        <dbReference type="EMBL" id="MSS01363.1"/>
    </source>
</evidence>
<name>A0A7X2N2N4_9FIRM</name>
<evidence type="ECO:0000256" key="5">
    <source>
        <dbReference type="ARBA" id="ARBA00023136"/>
    </source>
</evidence>
<comment type="subcellular location">
    <subcellularLocation>
        <location evidence="1">Membrane</location>
        <topology evidence="1">Multi-pass membrane protein</topology>
    </subcellularLocation>
</comment>
<dbReference type="Pfam" id="PF00209">
    <property type="entry name" value="SNF"/>
    <property type="match status" value="2"/>
</dbReference>
<reference evidence="7 8" key="1">
    <citation type="submission" date="2019-08" db="EMBL/GenBank/DDBJ databases">
        <title>In-depth cultivation of the pig gut microbiome towards novel bacterial diversity and tailored functional studies.</title>
        <authorList>
            <person name="Wylensek D."/>
            <person name="Hitch T.C.A."/>
            <person name="Clavel T."/>
        </authorList>
    </citation>
    <scope>NUCLEOTIDE SEQUENCE [LARGE SCALE GENOMIC DNA]</scope>
    <source>
        <strain evidence="7 8">LKV-178-WT-2G</strain>
    </source>
</reference>
<feature type="transmembrane region" description="Helical" evidence="6">
    <location>
        <begin position="359"/>
        <end position="380"/>
    </location>
</feature>
<organism evidence="7 8">
    <name type="scientific">Floccifex porci</name>
    <dbReference type="NCBI Taxonomy" id="2606629"/>
    <lineage>
        <taxon>Bacteria</taxon>
        <taxon>Bacillati</taxon>
        <taxon>Bacillota</taxon>
        <taxon>Erysipelotrichia</taxon>
        <taxon>Erysipelotrichales</taxon>
        <taxon>Erysipelotrichaceae</taxon>
        <taxon>Floccifex</taxon>
    </lineage>
</organism>
<comment type="caution">
    <text evidence="7">The sequence shown here is derived from an EMBL/GenBank/DDBJ whole genome shotgun (WGS) entry which is preliminary data.</text>
</comment>
<feature type="transmembrane region" description="Helical" evidence="6">
    <location>
        <begin position="260"/>
        <end position="280"/>
    </location>
</feature>
<dbReference type="EMBL" id="VUMM01000006">
    <property type="protein sequence ID" value="MSS01363.1"/>
    <property type="molecule type" value="Genomic_DNA"/>
</dbReference>
<feature type="transmembrane region" description="Helical" evidence="6">
    <location>
        <begin position="177"/>
        <end position="203"/>
    </location>
</feature>
<dbReference type="AlphaFoldDB" id="A0A7X2N2N4"/>
<dbReference type="InterPro" id="IPR037272">
    <property type="entry name" value="SNS_sf"/>
</dbReference>
<keyword evidence="8" id="KW-1185">Reference proteome</keyword>
<evidence type="ECO:0000256" key="3">
    <source>
        <dbReference type="ARBA" id="ARBA00022692"/>
    </source>
</evidence>
<dbReference type="InterPro" id="IPR000175">
    <property type="entry name" value="Na/ntran_symport"/>
</dbReference>
<feature type="transmembrane region" description="Helical" evidence="6">
    <location>
        <begin position="463"/>
        <end position="486"/>
    </location>
</feature>
<feature type="transmembrane region" description="Helical" evidence="6">
    <location>
        <begin position="44"/>
        <end position="65"/>
    </location>
</feature>
<dbReference type="RefSeq" id="WP_154459874.1">
    <property type="nucleotide sequence ID" value="NZ_VUMM01000006.1"/>
</dbReference>
<evidence type="ECO:0000313" key="8">
    <source>
        <dbReference type="Proteomes" id="UP000470082"/>
    </source>
</evidence>
<feature type="transmembrane region" description="Helical" evidence="6">
    <location>
        <begin position="146"/>
        <end position="165"/>
    </location>
</feature>
<evidence type="ECO:0000256" key="2">
    <source>
        <dbReference type="ARBA" id="ARBA00022448"/>
    </source>
</evidence>
<feature type="transmembrane region" description="Helical" evidence="6">
    <location>
        <begin position="223"/>
        <end position="248"/>
    </location>
</feature>
<protein>
    <submittedName>
        <fullName evidence="7">Sodium-dependent transporter</fullName>
    </submittedName>
</protein>
<feature type="transmembrane region" description="Helical" evidence="6">
    <location>
        <begin position="316"/>
        <end position="338"/>
    </location>
</feature>
<feature type="transmembrane region" description="Helical" evidence="6">
    <location>
        <begin position="427"/>
        <end position="451"/>
    </location>
</feature>
<feature type="transmembrane region" description="Helical" evidence="6">
    <location>
        <begin position="86"/>
        <end position="115"/>
    </location>
</feature>
<dbReference type="PANTHER" id="PTHR11616:SF240">
    <property type="entry name" value="BLOATED TUBULES, ISOFORM B-RELATED"/>
    <property type="match status" value="1"/>
</dbReference>
<dbReference type="GO" id="GO:0005886">
    <property type="term" value="C:plasma membrane"/>
    <property type="evidence" value="ECO:0007669"/>
    <property type="project" value="TreeGrafter"/>
</dbReference>
<feature type="transmembrane region" description="Helical" evidence="6">
    <location>
        <begin position="386"/>
        <end position="407"/>
    </location>
</feature>
<keyword evidence="2" id="KW-0813">Transport</keyword>
<keyword evidence="3 6" id="KW-0812">Transmembrane</keyword>
<keyword evidence="4 6" id="KW-1133">Transmembrane helix</keyword>
<dbReference type="PRINTS" id="PR00176">
    <property type="entry name" value="NANEUSMPORT"/>
</dbReference>
<dbReference type="SUPFAM" id="SSF161070">
    <property type="entry name" value="SNF-like"/>
    <property type="match status" value="1"/>
</dbReference>
<accession>A0A7X2N2N4</accession>
<evidence type="ECO:0000256" key="1">
    <source>
        <dbReference type="ARBA" id="ARBA00004141"/>
    </source>
</evidence>
<gene>
    <name evidence="7" type="ORF">FYJ50_04475</name>
</gene>
<dbReference type="PANTHER" id="PTHR11616">
    <property type="entry name" value="SODIUM/CHLORIDE DEPENDENT TRANSPORTER"/>
    <property type="match status" value="1"/>
</dbReference>